<dbReference type="RefSeq" id="WP_300959538.1">
    <property type="nucleotide sequence ID" value="NZ_JAUHJR010000001.1"/>
</dbReference>
<dbReference type="InterPro" id="IPR012347">
    <property type="entry name" value="Ferritin-like"/>
</dbReference>
<sequence length="256" mass="27368">MSTPAPGSDATATYLLGLADDALVTAQRLGWWVSRAPELEEDVALANIGLDQLGQARGLYTVVCDLEGAGRTEDDLAYLRDASDFRNVLLVERPQEDFAVCVVRMLLLAAWQSEVYAALASREGPARGVAAKAVKEVAYHLDHAAQWVLRLGDGTALSHERAQAALDAEWPFLAELLEPDPAAVAAGHPDPPSLREAVLARIVPVLTAATLVVPEQSTGQPTGQPTGGRRGHHTEHLTDLLAEMQQVARAHPGATW</sequence>
<organism evidence="2 3">
    <name type="scientific">Nocardioides abyssi</name>
    <dbReference type="NCBI Taxonomy" id="3058370"/>
    <lineage>
        <taxon>Bacteria</taxon>
        <taxon>Bacillati</taxon>
        <taxon>Actinomycetota</taxon>
        <taxon>Actinomycetes</taxon>
        <taxon>Propionibacteriales</taxon>
        <taxon>Nocardioidaceae</taxon>
        <taxon>Nocardioides</taxon>
    </lineage>
</organism>
<dbReference type="PANTHER" id="PTHR30458">
    <property type="entry name" value="PHENYLACETIC ACID DEGRADATION PROTEIN PAA"/>
    <property type="match status" value="1"/>
</dbReference>
<evidence type="ECO:0000313" key="3">
    <source>
        <dbReference type="Proteomes" id="UP001168537"/>
    </source>
</evidence>
<dbReference type="PANTHER" id="PTHR30458:SF0">
    <property type="entry name" value="1,2-PHENYLACETYL-COA EPOXIDASE, SUBUNIT C"/>
    <property type="match status" value="1"/>
</dbReference>
<dbReference type="InterPro" id="IPR009078">
    <property type="entry name" value="Ferritin-like_SF"/>
</dbReference>
<accession>A0ABT8ERA9</accession>
<proteinExistence type="predicted"/>
<comment type="caution">
    <text evidence="2">The sequence shown here is derived from an EMBL/GenBank/DDBJ whole genome shotgun (WGS) entry which is preliminary data.</text>
</comment>
<dbReference type="SUPFAM" id="SSF47240">
    <property type="entry name" value="Ferritin-like"/>
    <property type="match status" value="1"/>
</dbReference>
<dbReference type="EC" id="1.14.13.149" evidence="2"/>
<evidence type="ECO:0000256" key="1">
    <source>
        <dbReference type="SAM" id="MobiDB-lite"/>
    </source>
</evidence>
<dbReference type="InterPro" id="IPR007814">
    <property type="entry name" value="PaaA_PaaC"/>
</dbReference>
<name>A0ABT8ERA9_9ACTN</name>
<reference evidence="2" key="1">
    <citation type="submission" date="2023-06" db="EMBL/GenBank/DDBJ databases">
        <title>Draft genome sequence of Nocardioides sp. SOB72.</title>
        <authorList>
            <person name="Zhang G."/>
        </authorList>
    </citation>
    <scope>NUCLEOTIDE SEQUENCE</scope>
    <source>
        <strain evidence="2">SOB72</strain>
    </source>
</reference>
<dbReference type="InterPro" id="IPR052703">
    <property type="entry name" value="Aromatic_CoA_ox/epox"/>
</dbReference>
<dbReference type="Proteomes" id="UP001168537">
    <property type="component" value="Unassembled WGS sequence"/>
</dbReference>
<feature type="region of interest" description="Disordered" evidence="1">
    <location>
        <begin position="213"/>
        <end position="233"/>
    </location>
</feature>
<evidence type="ECO:0000313" key="2">
    <source>
        <dbReference type="EMBL" id="MDN4160681.1"/>
    </source>
</evidence>
<keyword evidence="3" id="KW-1185">Reference proteome</keyword>
<protein>
    <submittedName>
        <fullName evidence="2">1,2-phenylacetyl-CoA epoxidase subunit PaaC</fullName>
        <ecNumber evidence="2">1.14.13.149</ecNumber>
    </submittedName>
</protein>
<dbReference type="PIRSF" id="PIRSF037834">
    <property type="entry name" value="PA_CoA_Oase3"/>
    <property type="match status" value="1"/>
</dbReference>
<dbReference type="GO" id="GO:0097266">
    <property type="term" value="F:phenylacetyl-CoA 1,2-epoxidase activity"/>
    <property type="evidence" value="ECO:0007669"/>
    <property type="project" value="UniProtKB-EC"/>
</dbReference>
<dbReference type="EMBL" id="JAUHJR010000001">
    <property type="protein sequence ID" value="MDN4160681.1"/>
    <property type="molecule type" value="Genomic_DNA"/>
</dbReference>
<dbReference type="Gene3D" id="1.20.1260.10">
    <property type="match status" value="1"/>
</dbReference>
<gene>
    <name evidence="2" type="primary">paaC</name>
    <name evidence="2" type="ORF">QWY29_04895</name>
</gene>
<dbReference type="Pfam" id="PF05138">
    <property type="entry name" value="PaaA_PaaC"/>
    <property type="match status" value="1"/>
</dbReference>
<dbReference type="NCBIfam" id="TIGR02158">
    <property type="entry name" value="PA_CoA_Oxy3"/>
    <property type="match status" value="1"/>
</dbReference>
<dbReference type="InterPro" id="IPR011882">
    <property type="entry name" value="PaaC"/>
</dbReference>
<keyword evidence="2" id="KW-0560">Oxidoreductase</keyword>